<sequence length="175" mass="19436">MPGNVQFDCAEAAVKKELRAAGAELRLVEKQLQCAERDEKLSAFQAVAVQIFAGRAKAHLGVRIIVVNVFHSLAGMFIIIVPVHLTFGMASEQKAEAHACKHGGQNQQPQGNLNKMQRLPVNHVEKRQRDEYPEIIAVGCAVNDQRGQQNRSQNADEPNLPERADLACNHKDRRK</sequence>
<feature type="compositionally biased region" description="Polar residues" evidence="1">
    <location>
        <begin position="145"/>
        <end position="156"/>
    </location>
</feature>
<keyword evidence="2" id="KW-0812">Transmembrane</keyword>
<feature type="region of interest" description="Disordered" evidence="1">
    <location>
        <begin position="98"/>
        <end position="119"/>
    </location>
</feature>
<name>A0A645FQM6_9ZZZZ</name>
<feature type="region of interest" description="Disordered" evidence="1">
    <location>
        <begin position="143"/>
        <end position="175"/>
    </location>
</feature>
<gene>
    <name evidence="3" type="ORF">SDC9_164080</name>
</gene>
<feature type="transmembrane region" description="Helical" evidence="2">
    <location>
        <begin position="65"/>
        <end position="85"/>
    </location>
</feature>
<evidence type="ECO:0000256" key="1">
    <source>
        <dbReference type="SAM" id="MobiDB-lite"/>
    </source>
</evidence>
<keyword evidence="2" id="KW-1133">Transmembrane helix</keyword>
<protein>
    <submittedName>
        <fullName evidence="3">Uncharacterized protein</fullName>
    </submittedName>
</protein>
<feature type="compositionally biased region" description="Low complexity" evidence="1">
    <location>
        <begin position="103"/>
        <end position="114"/>
    </location>
</feature>
<dbReference type="AlphaFoldDB" id="A0A645FQM6"/>
<feature type="compositionally biased region" description="Basic and acidic residues" evidence="1">
    <location>
        <begin position="160"/>
        <end position="175"/>
    </location>
</feature>
<keyword evidence="2" id="KW-0472">Membrane</keyword>
<evidence type="ECO:0000256" key="2">
    <source>
        <dbReference type="SAM" id="Phobius"/>
    </source>
</evidence>
<comment type="caution">
    <text evidence="3">The sequence shown here is derived from an EMBL/GenBank/DDBJ whole genome shotgun (WGS) entry which is preliminary data.</text>
</comment>
<evidence type="ECO:0000313" key="3">
    <source>
        <dbReference type="EMBL" id="MPN16735.1"/>
    </source>
</evidence>
<organism evidence="3">
    <name type="scientific">bioreactor metagenome</name>
    <dbReference type="NCBI Taxonomy" id="1076179"/>
    <lineage>
        <taxon>unclassified sequences</taxon>
        <taxon>metagenomes</taxon>
        <taxon>ecological metagenomes</taxon>
    </lineage>
</organism>
<reference evidence="3" key="1">
    <citation type="submission" date="2019-08" db="EMBL/GenBank/DDBJ databases">
        <authorList>
            <person name="Kucharzyk K."/>
            <person name="Murdoch R.W."/>
            <person name="Higgins S."/>
            <person name="Loffler F."/>
        </authorList>
    </citation>
    <scope>NUCLEOTIDE SEQUENCE</scope>
</reference>
<accession>A0A645FQM6</accession>
<proteinExistence type="predicted"/>
<dbReference type="EMBL" id="VSSQ01063734">
    <property type="protein sequence ID" value="MPN16735.1"/>
    <property type="molecule type" value="Genomic_DNA"/>
</dbReference>